<dbReference type="Proteomes" id="UP000614216">
    <property type="component" value="Unassembled WGS sequence"/>
</dbReference>
<keyword evidence="2" id="KW-1185">Reference proteome</keyword>
<dbReference type="AlphaFoldDB" id="A0A937FWR6"/>
<dbReference type="RefSeq" id="WP_202855643.1">
    <property type="nucleotide sequence ID" value="NZ_JAEUGD010000023.1"/>
</dbReference>
<sequence length="54" mass="6116">MEHCLNLNVSSVIVAFDDNSAFEYTYASADKSNIERAKSFAQQDMDLISISIRR</sequence>
<name>A0A937FWR6_9BACT</name>
<evidence type="ECO:0000313" key="2">
    <source>
        <dbReference type="Proteomes" id="UP000614216"/>
    </source>
</evidence>
<reference evidence="1" key="1">
    <citation type="submission" date="2021-01" db="EMBL/GenBank/DDBJ databases">
        <title>Fulvivirga kasyanovii gen. nov., sp nov., a novel member of the phylum Bacteroidetes isolated from seawater in a mussel farm.</title>
        <authorList>
            <person name="Zhao L.-H."/>
            <person name="Wang Z.-J."/>
        </authorList>
    </citation>
    <scope>NUCLEOTIDE SEQUENCE</scope>
    <source>
        <strain evidence="1">29W222</strain>
    </source>
</reference>
<proteinExistence type="predicted"/>
<organism evidence="1 2">
    <name type="scientific">Fulvivirga marina</name>
    <dbReference type="NCBI Taxonomy" id="2494733"/>
    <lineage>
        <taxon>Bacteria</taxon>
        <taxon>Pseudomonadati</taxon>
        <taxon>Bacteroidota</taxon>
        <taxon>Cytophagia</taxon>
        <taxon>Cytophagales</taxon>
        <taxon>Fulvivirgaceae</taxon>
        <taxon>Fulvivirga</taxon>
    </lineage>
</organism>
<protein>
    <submittedName>
        <fullName evidence="1">Uncharacterized protein</fullName>
    </submittedName>
</protein>
<gene>
    <name evidence="1" type="ORF">JMN32_07250</name>
</gene>
<evidence type="ECO:0000313" key="1">
    <source>
        <dbReference type="EMBL" id="MBL6446097.1"/>
    </source>
</evidence>
<dbReference type="EMBL" id="JAEUGD010000023">
    <property type="protein sequence ID" value="MBL6446097.1"/>
    <property type="molecule type" value="Genomic_DNA"/>
</dbReference>
<comment type="caution">
    <text evidence="1">The sequence shown here is derived from an EMBL/GenBank/DDBJ whole genome shotgun (WGS) entry which is preliminary data.</text>
</comment>
<accession>A0A937FWR6</accession>